<feature type="transmembrane region" description="Helical" evidence="1">
    <location>
        <begin position="149"/>
        <end position="171"/>
    </location>
</feature>
<dbReference type="AlphaFoldDB" id="A0A841KV09"/>
<feature type="domain" description="Stage V sporulation protein AA" evidence="2">
    <location>
        <begin position="5"/>
        <end position="91"/>
    </location>
</feature>
<dbReference type="Proteomes" id="UP000579281">
    <property type="component" value="Unassembled WGS sequence"/>
</dbReference>
<evidence type="ECO:0000256" key="1">
    <source>
        <dbReference type="SAM" id="Phobius"/>
    </source>
</evidence>
<keyword evidence="1" id="KW-0812">Transmembrane</keyword>
<protein>
    <submittedName>
        <fullName evidence="3">Stage V sporulation protein AA</fullName>
    </submittedName>
</protein>
<dbReference type="Pfam" id="PF12164">
    <property type="entry name" value="SporV_AA"/>
    <property type="match status" value="1"/>
</dbReference>
<gene>
    <name evidence="3" type="ORF">HNQ80_002119</name>
</gene>
<name>A0A841KV09_9FIRM</name>
<evidence type="ECO:0000259" key="2">
    <source>
        <dbReference type="Pfam" id="PF12164"/>
    </source>
</evidence>
<reference evidence="3 4" key="1">
    <citation type="submission" date="2020-08" db="EMBL/GenBank/DDBJ databases">
        <title>Genomic Encyclopedia of Type Strains, Phase IV (KMG-IV): sequencing the most valuable type-strain genomes for metagenomic binning, comparative biology and taxonomic classification.</title>
        <authorList>
            <person name="Goeker M."/>
        </authorList>
    </citation>
    <scope>NUCLEOTIDE SEQUENCE [LARGE SCALE GENOMIC DNA]</scope>
    <source>
        <strain evidence="3 4">DSM 103526</strain>
    </source>
</reference>
<comment type="caution">
    <text evidence="3">The sequence shown here is derived from an EMBL/GenBank/DDBJ whole genome shotgun (WGS) entry which is preliminary data.</text>
</comment>
<proteinExistence type="predicted"/>
<evidence type="ECO:0000313" key="4">
    <source>
        <dbReference type="Proteomes" id="UP000579281"/>
    </source>
</evidence>
<dbReference type="RefSeq" id="WP_184310567.1">
    <property type="nucleotide sequence ID" value="NZ_JACHEN010000011.1"/>
</dbReference>
<keyword evidence="1" id="KW-1133">Transmembrane helix</keyword>
<keyword evidence="4" id="KW-1185">Reference proteome</keyword>
<dbReference type="InterPro" id="IPR021997">
    <property type="entry name" value="SporV_AA"/>
</dbReference>
<sequence>MISQKEVYIQLKDNLIISNPSGLKIKDIAIILTDKEVKEELLNLEVLSKKDMGKMYIVVSILTVVEKIRESHPDLSIIPVGESELLVKIENDLEKGKKFTTYLKLGIVAATLFVGTGLAIMNFHADVNMGEAHKVLYRLITGNDESRPLILQIPYSFGIGLGMALFFNHFFPKHSNEPSPMEVEMYLYKQNMDEYLLDNEKNTEESK</sequence>
<dbReference type="InterPro" id="IPR038548">
    <property type="entry name" value="SporV_AA_N_sf"/>
</dbReference>
<organism evidence="3 4">
    <name type="scientific">Anaerosolibacter carboniphilus</name>
    <dbReference type="NCBI Taxonomy" id="1417629"/>
    <lineage>
        <taxon>Bacteria</taxon>
        <taxon>Bacillati</taxon>
        <taxon>Bacillota</taxon>
        <taxon>Clostridia</taxon>
        <taxon>Peptostreptococcales</taxon>
        <taxon>Thermotaleaceae</taxon>
        <taxon>Anaerosolibacter</taxon>
    </lineage>
</organism>
<keyword evidence="1" id="KW-0472">Membrane</keyword>
<evidence type="ECO:0000313" key="3">
    <source>
        <dbReference type="EMBL" id="MBB6216028.1"/>
    </source>
</evidence>
<dbReference type="EMBL" id="JACHEN010000011">
    <property type="protein sequence ID" value="MBB6216028.1"/>
    <property type="molecule type" value="Genomic_DNA"/>
</dbReference>
<dbReference type="Gene3D" id="2.60.480.10">
    <property type="entry name" value="eubacterium ventriosum atcc domain"/>
    <property type="match status" value="1"/>
</dbReference>
<feature type="transmembrane region" description="Helical" evidence="1">
    <location>
        <begin position="105"/>
        <end position="125"/>
    </location>
</feature>
<accession>A0A841KV09</accession>